<dbReference type="InterPro" id="IPR047008">
    <property type="entry name" value="XRN1_SH3_sf"/>
</dbReference>
<dbReference type="InterPro" id="IPR041412">
    <property type="entry name" value="Xrn1_helical"/>
</dbReference>
<dbReference type="Gene3D" id="2.170.260.40">
    <property type="match status" value="1"/>
</dbReference>
<dbReference type="InterPro" id="IPR016494">
    <property type="entry name" value="5_3_exoribonuclease_1"/>
</dbReference>
<dbReference type="Gene3D" id="2.30.30.750">
    <property type="match status" value="1"/>
</dbReference>
<organism evidence="12 13">
    <name type="scientific">Aphanomyces invadans</name>
    <dbReference type="NCBI Taxonomy" id="157072"/>
    <lineage>
        <taxon>Eukaryota</taxon>
        <taxon>Sar</taxon>
        <taxon>Stramenopiles</taxon>
        <taxon>Oomycota</taxon>
        <taxon>Saprolegniomycetes</taxon>
        <taxon>Saprolegniales</taxon>
        <taxon>Verrucalvaceae</taxon>
        <taxon>Aphanomyces</taxon>
    </lineage>
</organism>
<feature type="region of interest" description="Disordered" evidence="6">
    <location>
        <begin position="1277"/>
        <end position="1351"/>
    </location>
</feature>
<reference evidence="12 13" key="1">
    <citation type="submission" date="2018-08" db="EMBL/GenBank/DDBJ databases">
        <title>Aphanomyces genome sequencing and annotation.</title>
        <authorList>
            <person name="Minardi D."/>
            <person name="Oidtmann B."/>
            <person name="Van Der Giezen M."/>
            <person name="Studholme D.J."/>
        </authorList>
    </citation>
    <scope>NUCLEOTIDE SEQUENCE [LARGE SCALE GENOMIC DNA]</scope>
    <source>
        <strain evidence="12 13">NJM0002</strain>
    </source>
</reference>
<dbReference type="EMBL" id="QUSY01000114">
    <property type="protein sequence ID" value="RHY32778.1"/>
    <property type="molecule type" value="Genomic_DNA"/>
</dbReference>
<dbReference type="Pfam" id="PF18332">
    <property type="entry name" value="XRN1_D1"/>
    <property type="match status" value="1"/>
</dbReference>
<keyword evidence="2 5" id="KW-0378">Hydrolase</keyword>
<dbReference type="Gene3D" id="3.40.50.12390">
    <property type="match status" value="2"/>
</dbReference>
<feature type="region of interest" description="Disordered" evidence="6">
    <location>
        <begin position="371"/>
        <end position="395"/>
    </location>
</feature>
<evidence type="ECO:0000256" key="3">
    <source>
        <dbReference type="ARBA" id="ARBA00022839"/>
    </source>
</evidence>
<gene>
    <name evidence="12" type="ORF">DYB32_002252</name>
</gene>
<comment type="subcellular location">
    <subcellularLocation>
        <location evidence="5">Cytoplasm</location>
    </subcellularLocation>
</comment>
<dbReference type="InterPro" id="IPR004859">
    <property type="entry name" value="Xrn1_N"/>
</dbReference>
<keyword evidence="13" id="KW-1185">Reference proteome</keyword>
<keyword evidence="5" id="KW-0963">Cytoplasm</keyword>
<dbReference type="Gene3D" id="1.25.40.1050">
    <property type="match status" value="1"/>
</dbReference>
<dbReference type="Pfam" id="PF18129">
    <property type="entry name" value="SH3_12"/>
    <property type="match status" value="1"/>
</dbReference>
<comment type="caution">
    <text evidence="12">The sequence shown here is derived from an EMBL/GenBank/DDBJ whole genome shotgun (WGS) entry which is preliminary data.</text>
</comment>
<dbReference type="Pfam" id="PF17846">
    <property type="entry name" value="XRN_M"/>
    <property type="match status" value="2"/>
</dbReference>
<feature type="domain" description="Xrn1 helical" evidence="8">
    <location>
        <begin position="278"/>
        <end position="374"/>
    </location>
</feature>
<dbReference type="GO" id="GO:0005737">
    <property type="term" value="C:cytoplasm"/>
    <property type="evidence" value="ECO:0007669"/>
    <property type="project" value="UniProtKB-SubCell"/>
</dbReference>
<sequence length="1351" mass="149405">MGIPRFYRWISERYPQINQQISDVSLLPEFDNLYLDLNGIVHQCTHPIDQEVSEEMGEAHYIPAIFAYIDRIVTQIVKPKKLLFLAVDGVAPRAKLNQQRSRRFRAGKDLYEKRLKEANDGDESPRALFDSNCITPGTEFMYRLSSHLQYFIRKKLKDDPSWRNLTVIFSGQEVPGEGEHKIVEYIRRTKMQPGYPPNVRHCMYGSDADLMLLGVMTHEPHFTLVREVVQFGSGSRKPDNSAKKIVARQTKEQQWQLVHLSLFRQYLSIELHVQVDWFDAERALDDFIFLTFLLGNDFIPHSPTLDISEDAIALMLTVYRDLLPQWGDFLTDSGVLRHPEHLETLCRAIGDMEEAILTKRVDDEKKFRDRKRYGNGYGRSGSSPTHPHEQELDDDDDEFDRNLVAAMAAADAPALDDAVVVLSGSPAFQATKWAYYAAKFGVRDTMPDLLMDIKVAYVEALVWCAGYYFQGVPSWSWFYPFHYSPMLSDLTDIAAIVRRIEFDMGAPFLPFQQLLSTLPPTSASLVPPAYQHLMVDPTSPIAHFYPIQFDIDMNGKRNEWEGVNLLPFIDASLLVDAIAAHCPDAHLTDLERVRNQAGSAYMFSYDVGAMDTVHSTLPGVLDDIPLSHSRKDVYTLPPRTNFRCTLTDGVEMPLAGFPSLYSVPVVESALRDVGVNCFGMSSKKKTLVLRVAPRDALTLDQAKPLLGTTVFVNYPNLHEARVVGVSTVHGMCQLSFPDGAITVDEHPPAKQIEWTKHAIDESCRYLNGRGMPGTGGVMIGDVTCFLHVQVLQGMVVDESTGATRKKFGHVQVKIPYQLAVLDHHLVDVRFQETAALATPERFPIHAAVVLLHGPSRGLTGVVVGHHEDTVTVKVPNATPEPPFGYAIAHAISDKYYSSYVIGQKLGISPGTLGRITGSLLVNPGRYDIGLNMKYKKELTLAGYCRYQSKAPAADEVAAWTTGDSVSIVGSDAAGDGHEHDGVWEYSDKAFYTILAYQRKFPRVFSALDKLPYAPVYDGTTFLGVSPAAVKSVLESIKTWLTQLDIAPLPLIPISSETVPRAAIKAIEKASDTLAHHVFDHVVVEVEPTALFRRVESNYDLSSSAFVHGVPRLGDRVVNLSARGVPFGLRGTVVATHQATACVEVVFDTKFSGGTSLSGSCSPYRGKLVQWATLLVVSTPPEKTTHTHQRTPTKQAPAPTQAPVPQIQVETTVPQTAPPPRPAASRVPNVVAPPPPSTDKMHLLLSKWTQQTKPTSFHQDLNTPANSMAQYFTTLQTRPSRAPFSGGPSPLPAGAPSQLYSQPCLPRADRPARPPAQGRQPAAPTAAPVKTSSGLLRPAQVLQAKRSNGPRS</sequence>
<evidence type="ECO:0000256" key="1">
    <source>
        <dbReference type="ARBA" id="ARBA00022722"/>
    </source>
</evidence>
<evidence type="ECO:0000259" key="7">
    <source>
        <dbReference type="Pfam" id="PF03159"/>
    </source>
</evidence>
<evidence type="ECO:0000259" key="11">
    <source>
        <dbReference type="Pfam" id="PF18334"/>
    </source>
</evidence>
<dbReference type="Proteomes" id="UP000285060">
    <property type="component" value="Unassembled WGS sequence"/>
</dbReference>
<dbReference type="GO" id="GO:0003723">
    <property type="term" value="F:RNA binding"/>
    <property type="evidence" value="ECO:0007669"/>
    <property type="project" value="UniProtKB-KW"/>
</dbReference>
<feature type="domain" description="Xrn1 N-terminal" evidence="7">
    <location>
        <begin position="1"/>
        <end position="227"/>
    </location>
</feature>
<feature type="compositionally biased region" description="Low complexity" evidence="6">
    <location>
        <begin position="1191"/>
        <end position="1214"/>
    </location>
</feature>
<evidence type="ECO:0000259" key="8">
    <source>
        <dbReference type="Pfam" id="PF17846"/>
    </source>
</evidence>
<dbReference type="InterPro" id="IPR041385">
    <property type="entry name" value="SH3_12"/>
</dbReference>
<feature type="domain" description="Exoribonuclease Xrn1 D2/D3" evidence="11">
    <location>
        <begin position="980"/>
        <end position="1075"/>
    </location>
</feature>
<keyword evidence="1 5" id="KW-0540">Nuclease</keyword>
<keyword evidence="5" id="KW-0694">RNA-binding</keyword>
<evidence type="ECO:0000256" key="6">
    <source>
        <dbReference type="SAM" id="MobiDB-lite"/>
    </source>
</evidence>
<evidence type="ECO:0000259" key="9">
    <source>
        <dbReference type="Pfam" id="PF18129"/>
    </source>
</evidence>
<dbReference type="CDD" id="cd18673">
    <property type="entry name" value="PIN_XRN1-2-like"/>
    <property type="match status" value="1"/>
</dbReference>
<comment type="similarity">
    <text evidence="4 5">Belongs to the 5'-3' exonuclease family.</text>
</comment>
<feature type="domain" description="5'-3' exoribonuclease 1 SH3-like" evidence="9">
    <location>
        <begin position="1111"/>
        <end position="1174"/>
    </location>
</feature>
<feature type="compositionally biased region" description="Low complexity" evidence="6">
    <location>
        <begin position="1314"/>
        <end position="1327"/>
    </location>
</feature>
<dbReference type="VEuPathDB" id="FungiDB:H310_11488"/>
<evidence type="ECO:0000313" key="13">
    <source>
        <dbReference type="Proteomes" id="UP000285060"/>
    </source>
</evidence>
<dbReference type="InterPro" id="IPR040992">
    <property type="entry name" value="XRN1_D1"/>
</dbReference>
<dbReference type="InterPro" id="IPR047007">
    <property type="entry name" value="XRN1_D1_sf"/>
</dbReference>
<keyword evidence="3 5" id="KW-0269">Exonuclease</keyword>
<dbReference type="InterPro" id="IPR041106">
    <property type="entry name" value="XRN1_D2_D3"/>
</dbReference>
<dbReference type="PIRSF" id="PIRSF006743">
    <property type="entry name" value="Exonuclease_Xnr1"/>
    <property type="match status" value="1"/>
</dbReference>
<dbReference type="GO" id="GO:0000956">
    <property type="term" value="P:nuclear-transcribed mRNA catabolic process"/>
    <property type="evidence" value="ECO:0007669"/>
    <property type="project" value="InterPro"/>
</dbReference>
<dbReference type="EC" id="3.1.13.-" evidence="5"/>
<protein>
    <recommendedName>
        <fullName evidence="5">5'-3' exoribonuclease 1</fullName>
        <ecNumber evidence="5">3.1.13.-</ecNumber>
    </recommendedName>
</protein>
<dbReference type="Pfam" id="PF18334">
    <property type="entry name" value="XRN1_D2_D3"/>
    <property type="match status" value="2"/>
</dbReference>
<dbReference type="GO" id="GO:0004534">
    <property type="term" value="F:5'-3' RNA exonuclease activity"/>
    <property type="evidence" value="ECO:0007669"/>
    <property type="project" value="TreeGrafter"/>
</dbReference>
<feature type="domain" description="5'-3' exoribonuclease 1 D1" evidence="10">
    <location>
        <begin position="653"/>
        <end position="832"/>
    </location>
</feature>
<dbReference type="Pfam" id="PF03159">
    <property type="entry name" value="XRN_N"/>
    <property type="match status" value="1"/>
</dbReference>
<feature type="region of interest" description="Disordered" evidence="6">
    <location>
        <begin position="1180"/>
        <end position="1237"/>
    </location>
</feature>
<proteinExistence type="inferred from homology"/>
<name>A0A3R6WQS5_9STRA</name>
<dbReference type="PANTHER" id="PTHR12341:SF7">
    <property type="entry name" value="5'-3' EXORIBONUCLEASE 1"/>
    <property type="match status" value="1"/>
</dbReference>
<feature type="compositionally biased region" description="Low complexity" evidence="6">
    <location>
        <begin position="1281"/>
        <end position="1296"/>
    </location>
</feature>
<dbReference type="PANTHER" id="PTHR12341">
    <property type="entry name" value="5'-&gt;3' EXORIBONUCLEASE"/>
    <property type="match status" value="1"/>
</dbReference>
<dbReference type="GO" id="GO:0005634">
    <property type="term" value="C:nucleus"/>
    <property type="evidence" value="ECO:0007669"/>
    <property type="project" value="TreeGrafter"/>
</dbReference>
<evidence type="ECO:0000313" key="12">
    <source>
        <dbReference type="EMBL" id="RHY32778.1"/>
    </source>
</evidence>
<evidence type="ECO:0000259" key="10">
    <source>
        <dbReference type="Pfam" id="PF18332"/>
    </source>
</evidence>
<feature type="domain" description="Exoribonuclease Xrn1 D2/D3" evidence="11">
    <location>
        <begin position="840"/>
        <end position="948"/>
    </location>
</feature>
<evidence type="ECO:0000256" key="5">
    <source>
        <dbReference type="PIRNR" id="PIRNR006743"/>
    </source>
</evidence>
<feature type="domain" description="Xrn1 helical" evidence="8">
    <location>
        <begin position="434"/>
        <end position="603"/>
    </location>
</feature>
<evidence type="ECO:0000256" key="2">
    <source>
        <dbReference type="ARBA" id="ARBA00022801"/>
    </source>
</evidence>
<dbReference type="InterPro" id="IPR027073">
    <property type="entry name" value="5_3_exoribonuclease"/>
</dbReference>
<evidence type="ECO:0000256" key="4">
    <source>
        <dbReference type="ARBA" id="ARBA00038299"/>
    </source>
</evidence>
<accession>A0A3R6WQS5</accession>